<dbReference type="InterPro" id="IPR014352">
    <property type="entry name" value="FERM/acyl-CoA-bd_prot_sf"/>
</dbReference>
<evidence type="ECO:0000256" key="1">
    <source>
        <dbReference type="ARBA" id="ARBA00018419"/>
    </source>
</evidence>
<protein>
    <recommendedName>
        <fullName evidence="1">Acyl-CoA-binding domain-containing protein 6</fullName>
    </recommendedName>
</protein>
<evidence type="ECO:0000256" key="2">
    <source>
        <dbReference type="ARBA" id="ARBA00022737"/>
    </source>
</evidence>
<dbReference type="InterPro" id="IPR002110">
    <property type="entry name" value="Ankyrin_rpt"/>
</dbReference>
<name>W8B4D6_CERCA</name>
<dbReference type="Gene3D" id="1.20.80.10">
    <property type="match status" value="1"/>
</dbReference>
<feature type="repeat" description="ANK" evidence="5">
    <location>
        <begin position="197"/>
        <end position="229"/>
    </location>
</feature>
<evidence type="ECO:0000313" key="7">
    <source>
        <dbReference type="EMBL" id="JAB95970.1"/>
    </source>
</evidence>
<dbReference type="OrthoDB" id="10254927at2759"/>
<dbReference type="InterPro" id="IPR000582">
    <property type="entry name" value="Acyl-CoA-binding_protein"/>
</dbReference>
<dbReference type="Pfam" id="PF12796">
    <property type="entry name" value="Ank_2"/>
    <property type="match status" value="1"/>
</dbReference>
<keyword evidence="3 5" id="KW-0040">ANK repeat</keyword>
<proteinExistence type="evidence at transcript level"/>
<feature type="domain" description="ACB" evidence="6">
    <location>
        <begin position="16"/>
        <end position="101"/>
    </location>
</feature>
<dbReference type="PROSITE" id="PS50297">
    <property type="entry name" value="ANK_REP_REGION"/>
    <property type="match status" value="2"/>
</dbReference>
<dbReference type="SUPFAM" id="SSF47027">
    <property type="entry name" value="Acyl-CoA binding protein"/>
    <property type="match status" value="1"/>
</dbReference>
<dbReference type="AlphaFoldDB" id="W8B4D6"/>
<dbReference type="PROSITE" id="PS51228">
    <property type="entry name" value="ACB_2"/>
    <property type="match status" value="1"/>
</dbReference>
<evidence type="ECO:0000259" key="6">
    <source>
        <dbReference type="PROSITE" id="PS51228"/>
    </source>
</evidence>
<reference evidence="7" key="1">
    <citation type="submission" date="2013-07" db="EMBL/GenBank/DDBJ databases">
        <authorList>
            <person name="Geib S."/>
        </authorList>
    </citation>
    <scope>NUCLEOTIDE SEQUENCE</scope>
</reference>
<dbReference type="SMART" id="SM00248">
    <property type="entry name" value="ANK"/>
    <property type="match status" value="2"/>
</dbReference>
<dbReference type="PRINTS" id="PR00689">
    <property type="entry name" value="ACOABINDINGP"/>
</dbReference>
<organism evidence="7">
    <name type="scientific">Ceratitis capitata</name>
    <name type="common">Mediterranean fruit fly</name>
    <name type="synonym">Tephritis capitata</name>
    <dbReference type="NCBI Taxonomy" id="7213"/>
    <lineage>
        <taxon>Eukaryota</taxon>
        <taxon>Metazoa</taxon>
        <taxon>Ecdysozoa</taxon>
        <taxon>Arthropoda</taxon>
        <taxon>Hexapoda</taxon>
        <taxon>Insecta</taxon>
        <taxon>Pterygota</taxon>
        <taxon>Neoptera</taxon>
        <taxon>Endopterygota</taxon>
        <taxon>Diptera</taxon>
        <taxon>Brachycera</taxon>
        <taxon>Muscomorpha</taxon>
        <taxon>Tephritoidea</taxon>
        <taxon>Tephritidae</taxon>
        <taxon>Ceratitis</taxon>
        <taxon>Ceratitis</taxon>
    </lineage>
</organism>
<reference evidence="7" key="2">
    <citation type="journal article" date="2014" name="BMC Genomics">
        <title>A genomic perspective to assessing quality of mass-reared SIT flies used in Mediterranean fruit fly (Ceratitis capitata) eradication in California.</title>
        <authorList>
            <person name="Calla B."/>
            <person name="Hall B."/>
            <person name="Hou S."/>
            <person name="Geib S.M."/>
        </authorList>
    </citation>
    <scope>NUCLEOTIDE SEQUENCE</scope>
</reference>
<keyword evidence="2" id="KW-0677">Repeat</keyword>
<sequence>MASSDFSDSDMDTDPLDEVFSEAAEHLQKIHNTLDATNLLEIYGLYKQATCGRCNTPKPGVFNIQSRSKWCAWNDLGDMSATDAKLQYIEKVKKIDINWLPKHQIADKQKSGSGWVVHSIPQRNEETDKKEEHEKNVFDYIKEGNFNELQKNLTLEVMELLDEHGMGLIHWATDRNSVEILKYLIENGVDVNFRDSEQQTALHYAASCGHMECIRVLLEANADPFIKDVDGQSSLDVADNKDVYELLKPVAST</sequence>
<dbReference type="PROSITE" id="PS50088">
    <property type="entry name" value="ANK_REPEAT"/>
    <property type="match status" value="2"/>
</dbReference>
<dbReference type="PANTHER" id="PTHR24119:SF0">
    <property type="entry name" value="ACYL-COA-BINDING DOMAIN-CONTAINING PROTEIN 6"/>
    <property type="match status" value="1"/>
</dbReference>
<evidence type="ECO:0000256" key="3">
    <source>
        <dbReference type="ARBA" id="ARBA00023043"/>
    </source>
</evidence>
<feature type="repeat" description="ANK" evidence="5">
    <location>
        <begin position="164"/>
        <end position="196"/>
    </location>
</feature>
<evidence type="ECO:0000256" key="5">
    <source>
        <dbReference type="PROSITE-ProRule" id="PRU00023"/>
    </source>
</evidence>
<dbReference type="InterPro" id="IPR035984">
    <property type="entry name" value="Acyl-CoA-binding_sf"/>
</dbReference>
<dbReference type="GO" id="GO:0000062">
    <property type="term" value="F:fatty-acyl-CoA binding"/>
    <property type="evidence" value="ECO:0007669"/>
    <property type="project" value="InterPro"/>
</dbReference>
<dbReference type="SUPFAM" id="SSF48403">
    <property type="entry name" value="Ankyrin repeat"/>
    <property type="match status" value="1"/>
</dbReference>
<accession>W8B4D6</accession>
<dbReference type="Pfam" id="PF00887">
    <property type="entry name" value="ACBP"/>
    <property type="match status" value="1"/>
</dbReference>
<dbReference type="EMBL" id="GAMC01010589">
    <property type="protein sequence ID" value="JAB95966.1"/>
    <property type="molecule type" value="mRNA"/>
</dbReference>
<dbReference type="Gene3D" id="1.25.40.20">
    <property type="entry name" value="Ankyrin repeat-containing domain"/>
    <property type="match status" value="1"/>
</dbReference>
<dbReference type="PANTHER" id="PTHR24119">
    <property type="entry name" value="ACYL-COA-BINDING DOMAIN-CONTAINING PROTEIN 6"/>
    <property type="match status" value="1"/>
</dbReference>
<evidence type="ECO:0000256" key="4">
    <source>
        <dbReference type="ARBA" id="ARBA00023121"/>
    </source>
</evidence>
<keyword evidence="4" id="KW-0446">Lipid-binding</keyword>
<dbReference type="EMBL" id="GAMC01010585">
    <property type="protein sequence ID" value="JAB95970.1"/>
    <property type="molecule type" value="mRNA"/>
</dbReference>
<gene>
    <name evidence="7" type="primary">ACBD6</name>
</gene>
<dbReference type="InterPro" id="IPR036770">
    <property type="entry name" value="Ankyrin_rpt-contain_sf"/>
</dbReference>